<evidence type="ECO:0000313" key="4">
    <source>
        <dbReference type="Proteomes" id="UP000516052"/>
    </source>
</evidence>
<reference evidence="3 4" key="1">
    <citation type="submission" date="2020-08" db="EMBL/GenBank/DDBJ databases">
        <title>A novel species.</title>
        <authorList>
            <person name="Gao J."/>
        </authorList>
    </citation>
    <scope>NUCLEOTIDE SEQUENCE [LARGE SCALE GENOMIC DNA]</scope>
    <source>
        <strain evidence="3 4">CRXT-G-22</strain>
    </source>
</reference>
<protein>
    <submittedName>
        <fullName evidence="3">Nuclear transport factor 2 family protein</fullName>
    </submittedName>
</protein>
<feature type="domain" description="SnoaL-like" evidence="2">
    <location>
        <begin position="61"/>
        <end position="151"/>
    </location>
</feature>
<sequence>MTTTTPAGPAFADVLAAAGLTPDGTAPTATAPDMSREPSAQEAGSGVEHHKAVAVAVLKGLFEAGDTQVVDRHVRPDLVQHSPFVPDGAQALKNAGGAVHARFPDAEYRVQRVIAQGDLVLAHSHLVLTPGTRGTAVVDTFRFRGGRIAEHWQVAQEVPEATANGNDMFSTVSRPQTNEPGPAWLTPHHEKLVAEVFDQVLVRKNPAAADTYYTPEYHQHNPNIPDGRDAAKTWLGAYFDAFPQLSVSAPKLLVAEGDVVAVHSHGVPAPGLRGLAIVDLFRVVDGKVVEHWDVLQEVPETAANDNTMF</sequence>
<dbReference type="KEGG" id="sroi:IAG44_38125"/>
<evidence type="ECO:0000256" key="1">
    <source>
        <dbReference type="SAM" id="MobiDB-lite"/>
    </source>
</evidence>
<feature type="compositionally biased region" description="Low complexity" evidence="1">
    <location>
        <begin position="21"/>
        <end position="33"/>
    </location>
</feature>
<dbReference type="InterPro" id="IPR009959">
    <property type="entry name" value="Cyclase_SnoaL-like"/>
</dbReference>
<dbReference type="InterPro" id="IPR032710">
    <property type="entry name" value="NTF2-like_dom_sf"/>
</dbReference>
<dbReference type="EMBL" id="CP060828">
    <property type="protein sequence ID" value="QNP74700.1"/>
    <property type="molecule type" value="Genomic_DNA"/>
</dbReference>
<keyword evidence="4" id="KW-1185">Reference proteome</keyword>
<dbReference type="Proteomes" id="UP000516052">
    <property type="component" value="Chromosome"/>
</dbReference>
<dbReference type="PANTHER" id="PTHR38436:SF1">
    <property type="entry name" value="ESTER CYCLASE"/>
    <property type="match status" value="1"/>
</dbReference>
<evidence type="ECO:0000313" key="3">
    <source>
        <dbReference type="EMBL" id="QNP74700.1"/>
    </source>
</evidence>
<dbReference type="PANTHER" id="PTHR38436">
    <property type="entry name" value="POLYKETIDE CYCLASE SNOAL-LIKE DOMAIN"/>
    <property type="match status" value="1"/>
</dbReference>
<dbReference type="Pfam" id="PF12680">
    <property type="entry name" value="SnoaL_2"/>
    <property type="match status" value="2"/>
</dbReference>
<gene>
    <name evidence="3" type="ORF">IAG44_38125</name>
</gene>
<dbReference type="InterPro" id="IPR037401">
    <property type="entry name" value="SnoaL-like"/>
</dbReference>
<proteinExistence type="predicted"/>
<organism evidence="3 4">
    <name type="scientific">Streptomyces roseirectus</name>
    <dbReference type="NCBI Taxonomy" id="2768066"/>
    <lineage>
        <taxon>Bacteria</taxon>
        <taxon>Bacillati</taxon>
        <taxon>Actinomycetota</taxon>
        <taxon>Actinomycetes</taxon>
        <taxon>Kitasatosporales</taxon>
        <taxon>Streptomycetaceae</taxon>
        <taxon>Streptomyces</taxon>
    </lineage>
</organism>
<name>A0A7H0IPI4_9ACTN</name>
<dbReference type="SUPFAM" id="SSF54427">
    <property type="entry name" value="NTF2-like"/>
    <property type="match status" value="2"/>
</dbReference>
<dbReference type="AlphaFoldDB" id="A0A7H0IPI4"/>
<feature type="domain" description="SnoaL-like" evidence="2">
    <location>
        <begin position="195"/>
        <end position="291"/>
    </location>
</feature>
<dbReference type="RefSeq" id="WP_187751624.1">
    <property type="nucleotide sequence ID" value="NZ_CP060828.1"/>
</dbReference>
<dbReference type="Gene3D" id="3.10.450.50">
    <property type="match status" value="2"/>
</dbReference>
<feature type="region of interest" description="Disordered" evidence="1">
    <location>
        <begin position="21"/>
        <end position="48"/>
    </location>
</feature>
<accession>A0A7H0IPI4</accession>
<evidence type="ECO:0000259" key="2">
    <source>
        <dbReference type="Pfam" id="PF12680"/>
    </source>
</evidence>
<dbReference type="GO" id="GO:0030638">
    <property type="term" value="P:polyketide metabolic process"/>
    <property type="evidence" value="ECO:0007669"/>
    <property type="project" value="InterPro"/>
</dbReference>